<dbReference type="EMBL" id="VZTY01025478">
    <property type="protein sequence ID" value="NXU56122.1"/>
    <property type="molecule type" value="Genomic_DNA"/>
</dbReference>
<accession>A0A7L3LQV1</accession>
<gene>
    <name evidence="2" type="primary">Dnah10_0</name>
    <name evidence="2" type="ORF">TURVEL_R14394</name>
</gene>
<dbReference type="AlphaFoldDB" id="A0A7L3LQV1"/>
<dbReference type="Proteomes" id="UP000582182">
    <property type="component" value="Unassembled WGS sequence"/>
</dbReference>
<sequence>TSYFPFQLQEQNVEKVCFYVALDEIPREFVSDSTAYFLRDAKERVAEPKDLTEANEVLPKVIESGLLTDDTLLMLKNAIPQVKTVNVSFLSLGIIKLKMPTINLDGEVTALASVPKVVKTLESSAVTWQKLLSTALEEQLKKIPQGNGALAEIDFWHERNNALSAITEQTKLPEVQKVLEILQEAESKHVGDLQIVLRDLR</sequence>
<protein>
    <submittedName>
        <fullName evidence="2">DYH10 protein</fullName>
    </submittedName>
</protein>
<feature type="non-terminal residue" evidence="2">
    <location>
        <position position="1"/>
    </location>
</feature>
<proteinExistence type="predicted"/>
<evidence type="ECO:0000313" key="3">
    <source>
        <dbReference type="Proteomes" id="UP000582182"/>
    </source>
</evidence>
<organism evidence="2 3">
    <name type="scientific">Turnix velox</name>
    <name type="common">Little buttonquail</name>
    <dbReference type="NCBI Taxonomy" id="2529409"/>
    <lineage>
        <taxon>Eukaryota</taxon>
        <taxon>Metazoa</taxon>
        <taxon>Chordata</taxon>
        <taxon>Craniata</taxon>
        <taxon>Vertebrata</taxon>
        <taxon>Euteleostomi</taxon>
        <taxon>Archelosauria</taxon>
        <taxon>Archosauria</taxon>
        <taxon>Dinosauria</taxon>
        <taxon>Saurischia</taxon>
        <taxon>Theropoda</taxon>
        <taxon>Coelurosauria</taxon>
        <taxon>Aves</taxon>
        <taxon>Neognathae</taxon>
        <taxon>Neoaves</taxon>
        <taxon>Charadriiformes</taxon>
        <taxon>Turnicidae</taxon>
        <taxon>Turnix</taxon>
    </lineage>
</organism>
<dbReference type="InterPro" id="IPR013594">
    <property type="entry name" value="Dynein_heavy_tail"/>
</dbReference>
<feature type="non-terminal residue" evidence="2">
    <location>
        <position position="201"/>
    </location>
</feature>
<reference evidence="2 3" key="1">
    <citation type="submission" date="2019-09" db="EMBL/GenBank/DDBJ databases">
        <title>Bird 10,000 Genomes (B10K) Project - Family phase.</title>
        <authorList>
            <person name="Zhang G."/>
        </authorList>
    </citation>
    <scope>NUCLEOTIDE SEQUENCE [LARGE SCALE GENOMIC DNA]</scope>
    <source>
        <strain evidence="2">B10K-DU-029-46</strain>
    </source>
</reference>
<evidence type="ECO:0000313" key="2">
    <source>
        <dbReference type="EMBL" id="NXU56122.1"/>
    </source>
</evidence>
<dbReference type="Pfam" id="PF08385">
    <property type="entry name" value="DHC_N1"/>
    <property type="match status" value="1"/>
</dbReference>
<name>A0A7L3LQV1_9CHAR</name>
<feature type="domain" description="Dynein heavy chain tail" evidence="1">
    <location>
        <begin position="118"/>
        <end position="197"/>
    </location>
</feature>
<comment type="caution">
    <text evidence="2">The sequence shown here is derived from an EMBL/GenBank/DDBJ whole genome shotgun (WGS) entry which is preliminary data.</text>
</comment>
<evidence type="ECO:0000259" key="1">
    <source>
        <dbReference type="Pfam" id="PF08385"/>
    </source>
</evidence>
<keyword evidence="3" id="KW-1185">Reference proteome</keyword>
<dbReference type="OrthoDB" id="64868at2759"/>